<dbReference type="EC" id="3.2.1.58" evidence="14"/>
<dbReference type="GO" id="GO:0005886">
    <property type="term" value="C:plasma membrane"/>
    <property type="evidence" value="ECO:0007669"/>
    <property type="project" value="UniProtKB-SubCell"/>
</dbReference>
<keyword evidence="6" id="KW-0735">Signal-anchor</keyword>
<comment type="caution">
    <text evidence="19">The sequence shown here is derived from an EMBL/GenBank/DDBJ whole genome shotgun (WGS) entry which is preliminary data.</text>
</comment>
<evidence type="ECO:0000256" key="9">
    <source>
        <dbReference type="ARBA" id="ARBA00023180"/>
    </source>
</evidence>
<evidence type="ECO:0000256" key="17">
    <source>
        <dbReference type="SAM" id="MobiDB-lite"/>
    </source>
</evidence>
<dbReference type="AlphaFoldDB" id="A0AA36NG59"/>
<evidence type="ECO:0000256" key="15">
    <source>
        <dbReference type="ARBA" id="ARBA00041260"/>
    </source>
</evidence>
<dbReference type="GO" id="GO:0071555">
    <property type="term" value="P:cell wall organization"/>
    <property type="evidence" value="ECO:0007669"/>
    <property type="project" value="UniProtKB-KW"/>
</dbReference>
<keyword evidence="4" id="KW-0812">Transmembrane</keyword>
<protein>
    <recommendedName>
        <fullName evidence="14">glucan 1,3-beta-glucosidase</fullName>
        <ecNumber evidence="14">3.2.1.58</ecNumber>
    </recommendedName>
    <alternativeName>
        <fullName evidence="15">Exo-1,3-beta-glucanase D</fullName>
    </alternativeName>
</protein>
<dbReference type="InterPro" id="IPR050386">
    <property type="entry name" value="Glycosyl_hydrolase_5"/>
</dbReference>
<dbReference type="SUPFAM" id="SSF51445">
    <property type="entry name" value="(Trans)glycosidases"/>
    <property type="match status" value="1"/>
</dbReference>
<evidence type="ECO:0000256" key="7">
    <source>
        <dbReference type="ARBA" id="ARBA00022989"/>
    </source>
</evidence>
<evidence type="ECO:0000256" key="13">
    <source>
        <dbReference type="ARBA" id="ARBA00037126"/>
    </source>
</evidence>
<evidence type="ECO:0000256" key="14">
    <source>
        <dbReference type="ARBA" id="ARBA00038929"/>
    </source>
</evidence>
<evidence type="ECO:0000313" key="19">
    <source>
        <dbReference type="EMBL" id="CAJ1405817.1"/>
    </source>
</evidence>
<accession>A0AA36NG59</accession>
<comment type="similarity">
    <text evidence="2 16">Belongs to the glycosyl hydrolase 5 (cellulase A) family.</text>
</comment>
<evidence type="ECO:0000256" key="8">
    <source>
        <dbReference type="ARBA" id="ARBA00023136"/>
    </source>
</evidence>
<dbReference type="GO" id="GO:0005576">
    <property type="term" value="C:extracellular region"/>
    <property type="evidence" value="ECO:0007669"/>
    <property type="project" value="TreeGrafter"/>
</dbReference>
<keyword evidence="5 16" id="KW-0378">Hydrolase</keyword>
<comment type="subcellular location">
    <subcellularLocation>
        <location evidence="1">Cell membrane</location>
        <topology evidence="1">Single-pass type II membrane protein</topology>
    </subcellularLocation>
</comment>
<name>A0AA36NG59_9DINO</name>
<keyword evidence="10 16" id="KW-0326">Glycosidase</keyword>
<evidence type="ECO:0000256" key="4">
    <source>
        <dbReference type="ARBA" id="ARBA00022692"/>
    </source>
</evidence>
<dbReference type="GO" id="GO:0009251">
    <property type="term" value="P:glucan catabolic process"/>
    <property type="evidence" value="ECO:0007669"/>
    <property type="project" value="TreeGrafter"/>
</dbReference>
<evidence type="ECO:0000256" key="16">
    <source>
        <dbReference type="RuleBase" id="RU361153"/>
    </source>
</evidence>
<feature type="compositionally biased region" description="Basic and acidic residues" evidence="17">
    <location>
        <begin position="18"/>
        <end position="36"/>
    </location>
</feature>
<evidence type="ECO:0000259" key="18">
    <source>
        <dbReference type="Pfam" id="PF00150"/>
    </source>
</evidence>
<sequence length="566" mass="63552">MRCRCLRSGSATGAAGAEARERGERGERGERSRSPCQRRERQEFCQHCSKADAEHGPLSDGLLPFAVCQAVTTAVWTAARKQAESAHRDVALRFPLSLGSEASQTQPDELCVEAAGASLEAAEEVVSLALSTLTTALKESGWEAERLGAAVCAALRRSRPRPIGGSACPAEDVLVARVRTMSLCAVAYWRQVSQDLGKAAASLARYLEQHRRLYWRRPPYRGVNLGGWLLLEPGPSHELFQLHGTNANRCEWSLLRTMRERLGAEKTTEVLHAHRSTFLTEEDFRQIRARGFNAVRIPFGYWVVCGASGGDPYVGPGLEFLDRALTWCRQLGLQALLDLHGAPGGESAEAPCGRESSKWRWQLWRFDESLEALRILAQRYKGHPAVTGISVCNEPSEKVPAEVLCKFYDQAVRAIRTAGMPPEEVSIVLPIYRTERLDEIWRVWSKTFDGFARHANVAFDLHLYHCFGAWWHRQGLGSHLRMAKRDRKILRRVPAVVGEWSLALPQKAVAQADHEDQAYKAFASAQLQAYSHASHGWFFWNWCDSPEHHPGWDARTCLKRQWLELE</sequence>
<evidence type="ECO:0000256" key="12">
    <source>
        <dbReference type="ARBA" id="ARBA00036824"/>
    </source>
</evidence>
<feature type="domain" description="Glycoside hydrolase family 5" evidence="18">
    <location>
        <begin position="279"/>
        <end position="544"/>
    </location>
</feature>
<feature type="region of interest" description="Disordered" evidence="17">
    <location>
        <begin position="1"/>
        <end position="36"/>
    </location>
</feature>
<gene>
    <name evidence="19" type="ORF">EVOR1521_LOCUS27936</name>
</gene>
<comment type="function">
    <text evidence="13">Glucosidase involved in the degradation of cellulosic biomass. Active on lichenan.</text>
</comment>
<dbReference type="InterPro" id="IPR001547">
    <property type="entry name" value="Glyco_hydro_5"/>
</dbReference>
<dbReference type="Pfam" id="PF00150">
    <property type="entry name" value="Cellulase"/>
    <property type="match status" value="1"/>
</dbReference>
<proteinExistence type="inferred from homology"/>
<keyword evidence="11" id="KW-0961">Cell wall biogenesis/degradation</keyword>
<evidence type="ECO:0000256" key="10">
    <source>
        <dbReference type="ARBA" id="ARBA00023295"/>
    </source>
</evidence>
<evidence type="ECO:0000256" key="6">
    <source>
        <dbReference type="ARBA" id="ARBA00022968"/>
    </source>
</evidence>
<dbReference type="GO" id="GO:0009986">
    <property type="term" value="C:cell surface"/>
    <property type="evidence" value="ECO:0007669"/>
    <property type="project" value="TreeGrafter"/>
</dbReference>
<evidence type="ECO:0000313" key="20">
    <source>
        <dbReference type="Proteomes" id="UP001178507"/>
    </source>
</evidence>
<keyword evidence="20" id="KW-1185">Reference proteome</keyword>
<dbReference type="GO" id="GO:0004338">
    <property type="term" value="F:glucan exo-1,3-beta-glucosidase activity"/>
    <property type="evidence" value="ECO:0007669"/>
    <property type="project" value="UniProtKB-EC"/>
</dbReference>
<dbReference type="InterPro" id="IPR017853">
    <property type="entry name" value="GH"/>
</dbReference>
<evidence type="ECO:0000256" key="3">
    <source>
        <dbReference type="ARBA" id="ARBA00022475"/>
    </source>
</evidence>
<dbReference type="EMBL" id="CAUJNA010003604">
    <property type="protein sequence ID" value="CAJ1405817.1"/>
    <property type="molecule type" value="Genomic_DNA"/>
</dbReference>
<evidence type="ECO:0000256" key="11">
    <source>
        <dbReference type="ARBA" id="ARBA00023316"/>
    </source>
</evidence>
<evidence type="ECO:0000256" key="2">
    <source>
        <dbReference type="ARBA" id="ARBA00005641"/>
    </source>
</evidence>
<dbReference type="Proteomes" id="UP001178507">
    <property type="component" value="Unassembled WGS sequence"/>
</dbReference>
<comment type="catalytic activity">
    <reaction evidence="12">
        <text>Successive hydrolysis of beta-D-glucose units from the non-reducing ends of (1-&gt;3)-beta-D-glucans, releasing alpha-glucose.</text>
        <dbReference type="EC" id="3.2.1.58"/>
    </reaction>
</comment>
<feature type="compositionally biased region" description="Low complexity" evidence="17">
    <location>
        <begin position="7"/>
        <end position="17"/>
    </location>
</feature>
<evidence type="ECO:0000256" key="1">
    <source>
        <dbReference type="ARBA" id="ARBA00004401"/>
    </source>
</evidence>
<dbReference type="PANTHER" id="PTHR31297:SF34">
    <property type="entry name" value="GLUCAN 1,3-BETA-GLUCOSIDASE 2"/>
    <property type="match status" value="1"/>
</dbReference>
<organism evidence="19 20">
    <name type="scientific">Effrenium voratum</name>
    <dbReference type="NCBI Taxonomy" id="2562239"/>
    <lineage>
        <taxon>Eukaryota</taxon>
        <taxon>Sar</taxon>
        <taxon>Alveolata</taxon>
        <taxon>Dinophyceae</taxon>
        <taxon>Suessiales</taxon>
        <taxon>Symbiodiniaceae</taxon>
        <taxon>Effrenium</taxon>
    </lineage>
</organism>
<keyword evidence="7" id="KW-1133">Transmembrane helix</keyword>
<keyword evidence="3" id="KW-1003">Cell membrane</keyword>
<keyword evidence="9" id="KW-0325">Glycoprotein</keyword>
<keyword evidence="8" id="KW-0472">Membrane</keyword>
<evidence type="ECO:0000256" key="5">
    <source>
        <dbReference type="ARBA" id="ARBA00022801"/>
    </source>
</evidence>
<dbReference type="Gene3D" id="3.20.20.80">
    <property type="entry name" value="Glycosidases"/>
    <property type="match status" value="1"/>
</dbReference>
<dbReference type="PANTHER" id="PTHR31297">
    <property type="entry name" value="GLUCAN ENDO-1,6-BETA-GLUCOSIDASE B"/>
    <property type="match status" value="1"/>
</dbReference>
<reference evidence="19" key="1">
    <citation type="submission" date="2023-08" db="EMBL/GenBank/DDBJ databases">
        <authorList>
            <person name="Chen Y."/>
            <person name="Shah S."/>
            <person name="Dougan E. K."/>
            <person name="Thang M."/>
            <person name="Chan C."/>
        </authorList>
    </citation>
    <scope>NUCLEOTIDE SEQUENCE</scope>
</reference>